<protein>
    <submittedName>
        <fullName evidence="1">Uncharacterized protein</fullName>
    </submittedName>
</protein>
<accession>A0A640VSN5</accession>
<keyword evidence="2" id="KW-1185">Reference proteome</keyword>
<proteinExistence type="predicted"/>
<reference evidence="1 2" key="1">
    <citation type="submission" date="2019-12" db="EMBL/GenBank/DDBJ databases">
        <title>Roseobacter cerasinus sp. nov., isolated from seawater around aquaculture.</title>
        <authorList>
            <person name="Muramatsu S."/>
            <person name="Takabe Y."/>
            <person name="Mori K."/>
            <person name="Takaichi S."/>
            <person name="Hanada S."/>
        </authorList>
    </citation>
    <scope>NUCLEOTIDE SEQUENCE [LARGE SCALE GENOMIC DNA]</scope>
    <source>
        <strain evidence="1 2">AI77</strain>
    </source>
</reference>
<dbReference type="RefSeq" id="WP_238840848.1">
    <property type="nucleotide sequence ID" value="NZ_BLIV01000004.1"/>
</dbReference>
<evidence type="ECO:0000313" key="2">
    <source>
        <dbReference type="Proteomes" id="UP000436522"/>
    </source>
</evidence>
<sequence length="99" mass="11382">MRASDRELTRAEVEQLTDGRTLIFFDEGRSRFSAGGAYSYTYVSGESAFGRYRVEQDGTVCIDYRNGFSRCDRYVESSGRIVMLTQKGERFPIRAREPE</sequence>
<comment type="caution">
    <text evidence="1">The sequence shown here is derived from an EMBL/GenBank/DDBJ whole genome shotgun (WGS) entry which is preliminary data.</text>
</comment>
<gene>
    <name evidence="1" type="ORF">So717_21930</name>
</gene>
<dbReference type="Proteomes" id="UP000436522">
    <property type="component" value="Unassembled WGS sequence"/>
</dbReference>
<dbReference type="AlphaFoldDB" id="A0A640VSN5"/>
<organism evidence="1 2">
    <name type="scientific">Roseobacter cerasinus</name>
    <dbReference type="NCBI Taxonomy" id="2602289"/>
    <lineage>
        <taxon>Bacteria</taxon>
        <taxon>Pseudomonadati</taxon>
        <taxon>Pseudomonadota</taxon>
        <taxon>Alphaproteobacteria</taxon>
        <taxon>Rhodobacterales</taxon>
        <taxon>Roseobacteraceae</taxon>
        <taxon>Roseobacter</taxon>
    </lineage>
</organism>
<dbReference type="EMBL" id="BLIV01000004">
    <property type="protein sequence ID" value="GFE50440.1"/>
    <property type="molecule type" value="Genomic_DNA"/>
</dbReference>
<name>A0A640VSN5_9RHOB</name>
<evidence type="ECO:0000313" key="1">
    <source>
        <dbReference type="EMBL" id="GFE50440.1"/>
    </source>
</evidence>